<keyword evidence="5" id="KW-0716">Sensory transduction</keyword>
<evidence type="ECO:0000256" key="7">
    <source>
        <dbReference type="ARBA" id="ARBA00023157"/>
    </source>
</evidence>
<evidence type="ECO:0000256" key="6">
    <source>
        <dbReference type="ARBA" id="ARBA00022725"/>
    </source>
</evidence>
<dbReference type="InterPro" id="IPR036728">
    <property type="entry name" value="PBP_GOBP_sf"/>
</dbReference>
<protein>
    <submittedName>
        <fullName evidence="10">Putative odorant-binding protein 58c</fullName>
    </submittedName>
</protein>
<dbReference type="PANTHER" id="PTHR21066">
    <property type="entry name" value="ODORANT-BINDING PROTEIN 59A-RELATED"/>
    <property type="match status" value="1"/>
</dbReference>
<evidence type="ECO:0000313" key="10">
    <source>
        <dbReference type="EMBL" id="JAC08914.1"/>
    </source>
</evidence>
<feature type="chain" id="PRO_5001513970" evidence="8">
    <location>
        <begin position="22"/>
        <end position="193"/>
    </location>
</feature>
<evidence type="ECO:0000256" key="5">
    <source>
        <dbReference type="ARBA" id="ARBA00022606"/>
    </source>
</evidence>
<dbReference type="InterPro" id="IPR052295">
    <property type="entry name" value="Odorant-binding_protein"/>
</dbReference>
<dbReference type="InterPro" id="IPR054577">
    <property type="entry name" value="OBP47-like_dom"/>
</dbReference>
<dbReference type="AlphaFoldDB" id="A0A023EJB1"/>
<keyword evidence="3" id="KW-0813">Transport</keyword>
<evidence type="ECO:0000259" key="9">
    <source>
        <dbReference type="Pfam" id="PF22651"/>
    </source>
</evidence>
<evidence type="ECO:0000256" key="4">
    <source>
        <dbReference type="ARBA" id="ARBA00022525"/>
    </source>
</evidence>
<name>A0A023EJB1_AEDAL</name>
<dbReference type="GO" id="GO:0005549">
    <property type="term" value="F:odorant binding"/>
    <property type="evidence" value="ECO:0007669"/>
    <property type="project" value="InterPro"/>
</dbReference>
<reference evidence="10" key="1">
    <citation type="journal article" date="2014" name="PLoS Negl. Trop. Dis.">
        <title>Identification and characterization of seminal fluid proteins in the Asian tiger mosquito, Aedes albopictus.</title>
        <authorList>
            <person name="Boes K.E."/>
            <person name="Ribeiro J.M."/>
            <person name="Wong A."/>
            <person name="Harrington L.C."/>
            <person name="Wolfner M.F."/>
            <person name="Sirot L.K."/>
        </authorList>
    </citation>
    <scope>NUCLEOTIDE SEQUENCE</scope>
    <source>
        <tissue evidence="10">Reproductive organs</tissue>
    </source>
</reference>
<dbReference type="EMBL" id="GAPW01004684">
    <property type="protein sequence ID" value="JAC08914.1"/>
    <property type="molecule type" value="mRNA"/>
</dbReference>
<feature type="domain" description="OBP47-like" evidence="9">
    <location>
        <begin position="43"/>
        <end position="186"/>
    </location>
</feature>
<dbReference type="VEuPathDB" id="VectorBase:AALFPA_047677"/>
<dbReference type="Pfam" id="PF22651">
    <property type="entry name" value="OBP47_like"/>
    <property type="match status" value="1"/>
</dbReference>
<keyword evidence="8" id="KW-0732">Signal</keyword>
<organism evidence="10">
    <name type="scientific">Aedes albopictus</name>
    <name type="common">Asian tiger mosquito</name>
    <name type="synonym">Stegomyia albopicta</name>
    <dbReference type="NCBI Taxonomy" id="7160"/>
    <lineage>
        <taxon>Eukaryota</taxon>
        <taxon>Metazoa</taxon>
        <taxon>Ecdysozoa</taxon>
        <taxon>Arthropoda</taxon>
        <taxon>Hexapoda</taxon>
        <taxon>Insecta</taxon>
        <taxon>Pterygota</taxon>
        <taxon>Neoptera</taxon>
        <taxon>Endopterygota</taxon>
        <taxon>Diptera</taxon>
        <taxon>Nematocera</taxon>
        <taxon>Culicoidea</taxon>
        <taxon>Culicidae</taxon>
        <taxon>Culicinae</taxon>
        <taxon>Aedini</taxon>
        <taxon>Aedes</taxon>
        <taxon>Stegomyia</taxon>
    </lineage>
</organism>
<dbReference type="VEuPathDB" id="VectorBase:AALF001353"/>
<dbReference type="VEuPathDB" id="VectorBase:AALC636_005936"/>
<comment type="subcellular location">
    <subcellularLocation>
        <location evidence="1">Secreted</location>
    </subcellularLocation>
</comment>
<accession>A0A023EJB1</accession>
<sequence>MKIVIAATFLTGLLLRISVTAEDSACKNGSPVNKSLWDCCSMPNLINQDIRADCHQKYGEQTMKQMKLEGTPRGCCIAECQLNATGLYSNGMVNRDEMTTMFMDAVKDTPVWQPMVRDLLDECFRQAEANKDIIAAGAMLEPSFEGEKICHPISGAIMRCMNKNLFLMCPKESFNEGEECNQLMDYFKMCNGI</sequence>
<evidence type="ECO:0000256" key="1">
    <source>
        <dbReference type="ARBA" id="ARBA00004613"/>
    </source>
</evidence>
<dbReference type="Gene3D" id="1.10.238.270">
    <property type="match status" value="1"/>
</dbReference>
<keyword evidence="4" id="KW-0964">Secreted</keyword>
<feature type="signal peptide" evidence="8">
    <location>
        <begin position="1"/>
        <end position="21"/>
    </location>
</feature>
<comment type="similarity">
    <text evidence="2">Belongs to the PBP/GOBP family.</text>
</comment>
<dbReference type="SUPFAM" id="SSF47565">
    <property type="entry name" value="Insect pheromone/odorant-binding proteins"/>
    <property type="match status" value="1"/>
</dbReference>
<evidence type="ECO:0000256" key="2">
    <source>
        <dbReference type="ARBA" id="ARBA00008098"/>
    </source>
</evidence>
<evidence type="ECO:0000256" key="8">
    <source>
        <dbReference type="SAM" id="SignalP"/>
    </source>
</evidence>
<keyword evidence="6" id="KW-0552">Olfaction</keyword>
<dbReference type="PANTHER" id="PTHR21066:SF3">
    <property type="entry name" value="IP02236P"/>
    <property type="match status" value="1"/>
</dbReference>
<dbReference type="GO" id="GO:0005576">
    <property type="term" value="C:extracellular region"/>
    <property type="evidence" value="ECO:0007669"/>
    <property type="project" value="UniProtKB-SubCell"/>
</dbReference>
<proteinExistence type="evidence at transcript level"/>
<evidence type="ECO:0000256" key="3">
    <source>
        <dbReference type="ARBA" id="ARBA00022448"/>
    </source>
</evidence>
<dbReference type="GO" id="GO:0007608">
    <property type="term" value="P:sensory perception of smell"/>
    <property type="evidence" value="ECO:0007669"/>
    <property type="project" value="UniProtKB-KW"/>
</dbReference>
<keyword evidence="7" id="KW-1015">Disulfide bond</keyword>